<reference evidence="3 4" key="1">
    <citation type="submission" date="2019-07" db="EMBL/GenBank/DDBJ databases">
        <title>Whole genome shotgun sequence of Chryseobacterium hagamense NBRC 105253.</title>
        <authorList>
            <person name="Hosoyama A."/>
            <person name="Uohara A."/>
            <person name="Ohji S."/>
            <person name="Ichikawa N."/>
        </authorList>
    </citation>
    <scope>NUCLEOTIDE SEQUENCE [LARGE SCALE GENOMIC DNA]</scope>
    <source>
        <strain evidence="3 4">NBRC 105253</strain>
    </source>
</reference>
<keyword evidence="1" id="KW-0732">Signal</keyword>
<organism evidence="3 4">
    <name type="scientific">Chryseobacterium hagamense</name>
    <dbReference type="NCBI Taxonomy" id="395935"/>
    <lineage>
        <taxon>Bacteria</taxon>
        <taxon>Pseudomonadati</taxon>
        <taxon>Bacteroidota</taxon>
        <taxon>Flavobacteriia</taxon>
        <taxon>Flavobacteriales</taxon>
        <taxon>Weeksellaceae</taxon>
        <taxon>Chryseobacterium group</taxon>
        <taxon>Chryseobacterium</taxon>
    </lineage>
</organism>
<evidence type="ECO:0000313" key="3">
    <source>
        <dbReference type="EMBL" id="GEN76487.1"/>
    </source>
</evidence>
<evidence type="ECO:0000256" key="1">
    <source>
        <dbReference type="ARBA" id="ARBA00022729"/>
    </source>
</evidence>
<dbReference type="InterPro" id="IPR011250">
    <property type="entry name" value="OMP/PagP_B-barrel"/>
</dbReference>
<dbReference type="AlphaFoldDB" id="A0A511YMQ7"/>
<protein>
    <recommendedName>
        <fullName evidence="2">Outer membrane protein beta-barrel domain-containing protein</fullName>
    </recommendedName>
</protein>
<dbReference type="Pfam" id="PF13505">
    <property type="entry name" value="OMP_b-brl"/>
    <property type="match status" value="1"/>
</dbReference>
<accession>A0A511YMQ7</accession>
<dbReference type="Proteomes" id="UP000321863">
    <property type="component" value="Unassembled WGS sequence"/>
</dbReference>
<evidence type="ECO:0000259" key="2">
    <source>
        <dbReference type="Pfam" id="PF13505"/>
    </source>
</evidence>
<name>A0A511YMQ7_9FLAO</name>
<feature type="domain" description="Outer membrane protein beta-barrel" evidence="2">
    <location>
        <begin position="100"/>
        <end position="274"/>
    </location>
</feature>
<dbReference type="Gene3D" id="2.40.160.20">
    <property type="match status" value="1"/>
</dbReference>
<sequence length="299" mass="35376">MIFRKTVLLLVVFTVSLSFAQHRKKKKVDTVYVYEKVIVYDTVYRFKPLPSRLKGLILPELKVEETKFVRNVYKEEIDRQRVSRRAQLRRPATFLYGIEGGAGLKNTSWDTGNSGNNQFGEHLGLWASKSFFNNQFSVQLSANVYHWNSSFDLDANKEDTFLNGYYFTKNNQPLLFQRFNNKHFEYSFQLKFMYDWKNIRPFAGILVNRNTYKMQFLVPENNVLNRLDDFKSNQANLGFALGLQYRILRRWLVSAEYQQYALKNFSLKNADFDFEIFKTNNTFAERKISFGISYILSKL</sequence>
<keyword evidence="4" id="KW-1185">Reference proteome</keyword>
<evidence type="ECO:0000313" key="4">
    <source>
        <dbReference type="Proteomes" id="UP000321863"/>
    </source>
</evidence>
<proteinExistence type="predicted"/>
<dbReference type="OrthoDB" id="1237633at2"/>
<dbReference type="InterPro" id="IPR027385">
    <property type="entry name" value="Beta-barrel_OMP"/>
</dbReference>
<gene>
    <name evidence="3" type="ORF">CHA01nite_22270</name>
</gene>
<comment type="caution">
    <text evidence="3">The sequence shown here is derived from an EMBL/GenBank/DDBJ whole genome shotgun (WGS) entry which is preliminary data.</text>
</comment>
<dbReference type="EMBL" id="BJYJ01000010">
    <property type="protein sequence ID" value="GEN76487.1"/>
    <property type="molecule type" value="Genomic_DNA"/>
</dbReference>
<dbReference type="RefSeq" id="WP_146941489.1">
    <property type="nucleotide sequence ID" value="NZ_BJYJ01000010.1"/>
</dbReference>
<dbReference type="SUPFAM" id="SSF56925">
    <property type="entry name" value="OMPA-like"/>
    <property type="match status" value="1"/>
</dbReference>